<sequence length="144" mass="16355">MPNTPVPAPIAEFLSRPNPAVFASNRPDGQPVSVATWYLYEDGRILVNLADFRKRLDYLEQDPRISLTVLDGDSWYSHVSVQGKIVSIERDPDLSVIDRISRHYTGKDYSAREQRRVSCWIEIERWHAWGAASKLAAQGASKQD</sequence>
<comment type="caution">
    <text evidence="3">The sequence shown here is derived from an EMBL/GenBank/DDBJ whole genome shotgun (WGS) entry which is preliminary data.</text>
</comment>
<evidence type="ECO:0000259" key="2">
    <source>
        <dbReference type="Pfam" id="PF01243"/>
    </source>
</evidence>
<proteinExistence type="predicted"/>
<dbReference type="InterPro" id="IPR052019">
    <property type="entry name" value="F420H2_bilvrd_red/Heme_oxyg"/>
</dbReference>
<protein>
    <submittedName>
        <fullName evidence="3">PPOX class F420-dependent oxidoreductase</fullName>
    </submittedName>
</protein>
<organism evidence="3 4">
    <name type="scientific">Actinospica durhamensis</name>
    <dbReference type="NCBI Taxonomy" id="1508375"/>
    <lineage>
        <taxon>Bacteria</taxon>
        <taxon>Bacillati</taxon>
        <taxon>Actinomycetota</taxon>
        <taxon>Actinomycetes</taxon>
        <taxon>Catenulisporales</taxon>
        <taxon>Actinospicaceae</taxon>
        <taxon>Actinospica</taxon>
    </lineage>
</organism>
<gene>
    <name evidence="3" type="ORF">KDL01_36965</name>
</gene>
<dbReference type="SUPFAM" id="SSF50475">
    <property type="entry name" value="FMN-binding split barrel"/>
    <property type="match status" value="1"/>
</dbReference>
<dbReference type="GO" id="GO:0005829">
    <property type="term" value="C:cytosol"/>
    <property type="evidence" value="ECO:0007669"/>
    <property type="project" value="TreeGrafter"/>
</dbReference>
<feature type="domain" description="Pyridoxamine 5'-phosphate oxidase N-terminal" evidence="2">
    <location>
        <begin position="10"/>
        <end position="129"/>
    </location>
</feature>
<dbReference type="AlphaFoldDB" id="A0A941IVA4"/>
<dbReference type="InterPro" id="IPR019920">
    <property type="entry name" value="F420-binding_dom_put"/>
</dbReference>
<dbReference type="InterPro" id="IPR011576">
    <property type="entry name" value="Pyridox_Oxase_N"/>
</dbReference>
<dbReference type="Gene3D" id="2.30.110.10">
    <property type="entry name" value="Electron Transport, Fmn-binding Protein, Chain A"/>
    <property type="match status" value="1"/>
</dbReference>
<dbReference type="NCBIfam" id="TIGR03618">
    <property type="entry name" value="Rv1155_F420"/>
    <property type="match status" value="1"/>
</dbReference>
<dbReference type="InterPro" id="IPR012349">
    <property type="entry name" value="Split_barrel_FMN-bd"/>
</dbReference>
<dbReference type="PANTHER" id="PTHR35176:SF6">
    <property type="entry name" value="HEME OXYGENASE HI_0854-RELATED"/>
    <property type="match status" value="1"/>
</dbReference>
<dbReference type="GO" id="GO:0016627">
    <property type="term" value="F:oxidoreductase activity, acting on the CH-CH group of donors"/>
    <property type="evidence" value="ECO:0007669"/>
    <property type="project" value="TreeGrafter"/>
</dbReference>
<dbReference type="Pfam" id="PF01243">
    <property type="entry name" value="PNPOx_N"/>
    <property type="match status" value="1"/>
</dbReference>
<name>A0A941IVA4_9ACTN</name>
<dbReference type="GO" id="GO:0070967">
    <property type="term" value="F:coenzyme F420 binding"/>
    <property type="evidence" value="ECO:0007669"/>
    <property type="project" value="TreeGrafter"/>
</dbReference>
<evidence type="ECO:0000313" key="4">
    <source>
        <dbReference type="Proteomes" id="UP000675781"/>
    </source>
</evidence>
<keyword evidence="1" id="KW-0560">Oxidoreductase</keyword>
<dbReference type="Proteomes" id="UP000675781">
    <property type="component" value="Unassembled WGS sequence"/>
</dbReference>
<evidence type="ECO:0000256" key="1">
    <source>
        <dbReference type="ARBA" id="ARBA00023002"/>
    </source>
</evidence>
<dbReference type="PANTHER" id="PTHR35176">
    <property type="entry name" value="HEME OXYGENASE HI_0854-RELATED"/>
    <property type="match status" value="1"/>
</dbReference>
<dbReference type="EMBL" id="JAGSOG010000348">
    <property type="protein sequence ID" value="MBR7838918.1"/>
    <property type="molecule type" value="Genomic_DNA"/>
</dbReference>
<accession>A0A941IVA4</accession>
<dbReference type="RefSeq" id="WP_212533366.1">
    <property type="nucleotide sequence ID" value="NZ_JAGSOG010000348.1"/>
</dbReference>
<keyword evidence="4" id="KW-1185">Reference proteome</keyword>
<reference evidence="3" key="1">
    <citation type="submission" date="2021-04" db="EMBL/GenBank/DDBJ databases">
        <title>Genome based classification of Actinospica acidithermotolerans sp. nov., an actinobacterium isolated from an Indonesian hot spring.</title>
        <authorList>
            <person name="Kusuma A.B."/>
            <person name="Putra K.E."/>
            <person name="Nafisah S."/>
            <person name="Loh J."/>
            <person name="Nouioui I."/>
            <person name="Goodfellow M."/>
        </authorList>
    </citation>
    <scope>NUCLEOTIDE SEQUENCE</scope>
    <source>
        <strain evidence="3">CSCA 57</strain>
    </source>
</reference>
<evidence type="ECO:0000313" key="3">
    <source>
        <dbReference type="EMBL" id="MBR7838918.1"/>
    </source>
</evidence>